<feature type="domain" description="Zinc finger CHC2-type" evidence="13">
    <location>
        <begin position="35"/>
        <end position="89"/>
    </location>
</feature>
<reference evidence="14 15" key="1">
    <citation type="submission" date="2014-01" db="EMBL/GenBank/DDBJ databases">
        <title>Development of a Comparative Genomic Fingerprinting Assay for High Resolution Genotyping of Arcobacter butzleri.</title>
        <authorList>
            <person name="Webb A.L."/>
            <person name="Inglis G.D."/>
            <person name="Kruczkiewicz P."/>
            <person name="Selinger L.B."/>
            <person name="Taboada E.N."/>
        </authorList>
    </citation>
    <scope>NUCLEOTIDE SEQUENCE [LARGE SCALE GENOMIC DNA]</scope>
    <source>
        <strain evidence="14 15">L348</strain>
    </source>
</reference>
<name>A0A0G9K5M9_9BACT</name>
<keyword evidence="2" id="KW-0240">DNA-directed RNA polymerase</keyword>
<dbReference type="EMBL" id="JAIQ01000051">
    <property type="protein sequence ID" value="KLE01842.1"/>
    <property type="molecule type" value="Genomic_DNA"/>
</dbReference>
<organism evidence="14 15">
    <name type="scientific">Aliarcobacter butzleri L348</name>
    <dbReference type="NCBI Taxonomy" id="1447256"/>
    <lineage>
        <taxon>Bacteria</taxon>
        <taxon>Pseudomonadati</taxon>
        <taxon>Campylobacterota</taxon>
        <taxon>Epsilonproteobacteria</taxon>
        <taxon>Campylobacterales</taxon>
        <taxon>Arcobacteraceae</taxon>
        <taxon>Aliarcobacter</taxon>
    </lineage>
</organism>
<dbReference type="InterPro" id="IPR036977">
    <property type="entry name" value="DNA_primase_Znf_CHC2"/>
</dbReference>
<gene>
    <name evidence="14" type="ORF">AA20_02140</name>
</gene>
<dbReference type="SMART" id="SM00400">
    <property type="entry name" value="ZnF_CHCC"/>
    <property type="match status" value="1"/>
</dbReference>
<dbReference type="GO" id="GO:1990077">
    <property type="term" value="C:primosome complex"/>
    <property type="evidence" value="ECO:0007669"/>
    <property type="project" value="UniProtKB-KW"/>
</dbReference>
<dbReference type="GO" id="GO:0003677">
    <property type="term" value="F:DNA binding"/>
    <property type="evidence" value="ECO:0007669"/>
    <property type="project" value="UniProtKB-KW"/>
</dbReference>
<dbReference type="InterPro" id="IPR002694">
    <property type="entry name" value="Znf_CHC2"/>
</dbReference>
<dbReference type="Pfam" id="PF01807">
    <property type="entry name" value="Zn_ribbon_DnaG"/>
    <property type="match status" value="1"/>
</dbReference>
<dbReference type="FunFam" id="3.90.580.10:FF:000001">
    <property type="entry name" value="DNA primase"/>
    <property type="match status" value="1"/>
</dbReference>
<dbReference type="RefSeq" id="WP_052943019.1">
    <property type="nucleotide sequence ID" value="NZ_JAIQ01000051.1"/>
</dbReference>
<dbReference type="PATRIC" id="fig|1447256.3.peg.413"/>
<evidence type="ECO:0000256" key="12">
    <source>
        <dbReference type="ARBA" id="ARBA00023163"/>
    </source>
</evidence>
<evidence type="ECO:0000256" key="10">
    <source>
        <dbReference type="ARBA" id="ARBA00022842"/>
    </source>
</evidence>
<dbReference type="GO" id="GO:0006269">
    <property type="term" value="P:DNA replication, synthesis of primer"/>
    <property type="evidence" value="ECO:0007669"/>
    <property type="project" value="UniProtKB-KW"/>
</dbReference>
<dbReference type="GO" id="GO:0000428">
    <property type="term" value="C:DNA-directed RNA polymerase complex"/>
    <property type="evidence" value="ECO:0007669"/>
    <property type="project" value="UniProtKB-KW"/>
</dbReference>
<evidence type="ECO:0000256" key="6">
    <source>
        <dbReference type="ARBA" id="ARBA00022705"/>
    </source>
</evidence>
<keyword evidence="5" id="KW-0548">Nucleotidyltransferase</keyword>
<dbReference type="InterPro" id="IPR050219">
    <property type="entry name" value="DnaG_primase"/>
</dbReference>
<evidence type="ECO:0000259" key="13">
    <source>
        <dbReference type="SMART" id="SM00400"/>
    </source>
</evidence>
<evidence type="ECO:0000256" key="7">
    <source>
        <dbReference type="ARBA" id="ARBA00022723"/>
    </source>
</evidence>
<evidence type="ECO:0000256" key="2">
    <source>
        <dbReference type="ARBA" id="ARBA00022478"/>
    </source>
</evidence>
<evidence type="ECO:0000256" key="9">
    <source>
        <dbReference type="ARBA" id="ARBA00022833"/>
    </source>
</evidence>
<keyword evidence="3" id="KW-0639">Primosome</keyword>
<dbReference type="GO" id="GO:0005737">
    <property type="term" value="C:cytoplasm"/>
    <property type="evidence" value="ECO:0007669"/>
    <property type="project" value="TreeGrafter"/>
</dbReference>
<keyword evidence="7" id="KW-0479">Metal-binding</keyword>
<keyword evidence="4" id="KW-0808">Transferase</keyword>
<dbReference type="GO" id="GO:0003899">
    <property type="term" value="F:DNA-directed RNA polymerase activity"/>
    <property type="evidence" value="ECO:0007669"/>
    <property type="project" value="InterPro"/>
</dbReference>
<protein>
    <recommendedName>
        <fullName evidence="13">Zinc finger CHC2-type domain-containing protein</fullName>
    </recommendedName>
</protein>
<keyword evidence="6" id="KW-0235">DNA replication</keyword>
<keyword evidence="9" id="KW-0862">Zinc</keyword>
<dbReference type="PANTHER" id="PTHR30313:SF2">
    <property type="entry name" value="DNA PRIMASE"/>
    <property type="match status" value="1"/>
</dbReference>
<accession>A0A0G9K5M9</accession>
<dbReference type="AlphaFoldDB" id="A0A0G9K5M9"/>
<dbReference type="PANTHER" id="PTHR30313">
    <property type="entry name" value="DNA PRIMASE"/>
    <property type="match status" value="1"/>
</dbReference>
<dbReference type="SUPFAM" id="SSF57783">
    <property type="entry name" value="Zinc beta-ribbon"/>
    <property type="match status" value="1"/>
</dbReference>
<comment type="caution">
    <text evidence="14">The sequence shown here is derived from an EMBL/GenBank/DDBJ whole genome shotgun (WGS) entry which is preliminary data.</text>
</comment>
<keyword evidence="11" id="KW-0238">DNA-binding</keyword>
<keyword evidence="10" id="KW-0460">Magnesium</keyword>
<evidence type="ECO:0000256" key="8">
    <source>
        <dbReference type="ARBA" id="ARBA00022771"/>
    </source>
</evidence>
<evidence type="ECO:0000256" key="1">
    <source>
        <dbReference type="ARBA" id="ARBA00001947"/>
    </source>
</evidence>
<proteinExistence type="predicted"/>
<evidence type="ECO:0000313" key="14">
    <source>
        <dbReference type="EMBL" id="KLE01842.1"/>
    </source>
</evidence>
<dbReference type="Proteomes" id="UP000035514">
    <property type="component" value="Unassembled WGS sequence"/>
</dbReference>
<evidence type="ECO:0000256" key="4">
    <source>
        <dbReference type="ARBA" id="ARBA00022679"/>
    </source>
</evidence>
<evidence type="ECO:0000256" key="3">
    <source>
        <dbReference type="ARBA" id="ARBA00022515"/>
    </source>
</evidence>
<keyword evidence="8" id="KW-0863">Zinc-finger</keyword>
<evidence type="ECO:0000256" key="5">
    <source>
        <dbReference type="ARBA" id="ARBA00022695"/>
    </source>
</evidence>
<keyword evidence="12" id="KW-0804">Transcription</keyword>
<dbReference type="Gene3D" id="3.90.580.10">
    <property type="entry name" value="Zinc finger, CHC2-type domain"/>
    <property type="match status" value="1"/>
</dbReference>
<sequence>MSMIKEQSIEKLKEQINIIDIIDSFIDLKKSGSNFKVCCPFHGEDTPSFVVSPSKQIYNCFGCGVKGDAIKFVMEYEHVSYCDAIEKIAAITNFQLDYEDENYKPKKIVVNIKPKKKEEKKYNYFNPILKREANLKEGFKNYINLPMKFKMMLIYTYIYQFSLEQNQAEKIEYFTKRELNLKHSSINKLGFIHVKKFDELSERLIKWFGVEVLVELGILNEIEHEKAPLKFKLWYVKKGGVIVFPSFHIYQTNLVTSFMFRPTQPEKWMIESHMKEIQMSNNDLYSSVPYGLTYDFIANKNAIKCLVEGGPDTLCNEETFNGKDFLFIGSPGTNGFKEEHLGLLKGQTLRIMLDPDNAGRMATYGSITIQCKQYESKRFARDKKGLQELELEKRYLDSNNIKYFENKQDGYLQKCLKAGVNPEICSWNPEYGDMNDVRKLALSGKAPFKNMEDFLINFVSVVKKFRIKKR</sequence>
<evidence type="ECO:0000256" key="11">
    <source>
        <dbReference type="ARBA" id="ARBA00023125"/>
    </source>
</evidence>
<dbReference type="GO" id="GO:0008270">
    <property type="term" value="F:zinc ion binding"/>
    <property type="evidence" value="ECO:0007669"/>
    <property type="project" value="UniProtKB-KW"/>
</dbReference>
<evidence type="ECO:0000313" key="15">
    <source>
        <dbReference type="Proteomes" id="UP000035514"/>
    </source>
</evidence>
<comment type="cofactor">
    <cofactor evidence="1">
        <name>Zn(2+)</name>
        <dbReference type="ChEBI" id="CHEBI:29105"/>
    </cofactor>
</comment>